<dbReference type="RefSeq" id="WP_169550144.1">
    <property type="nucleotide sequence ID" value="NZ_CP051677.1"/>
</dbReference>
<dbReference type="PANTHER" id="PTHR32060:SF30">
    <property type="entry name" value="CARBOXY-TERMINAL PROCESSING PROTEASE CTPA"/>
    <property type="match status" value="1"/>
</dbReference>
<dbReference type="Pfam" id="PF18294">
    <property type="entry name" value="Pept_S41_N"/>
    <property type="match status" value="1"/>
</dbReference>
<dbReference type="GO" id="GO:0006508">
    <property type="term" value="P:proteolysis"/>
    <property type="evidence" value="ECO:0007669"/>
    <property type="project" value="InterPro"/>
</dbReference>
<dbReference type="InterPro" id="IPR029045">
    <property type="entry name" value="ClpP/crotonase-like_dom_sf"/>
</dbReference>
<evidence type="ECO:0000313" key="3">
    <source>
        <dbReference type="EMBL" id="QJD78202.1"/>
    </source>
</evidence>
<feature type="domain" description="PDZ" evidence="2">
    <location>
        <begin position="143"/>
        <end position="195"/>
    </location>
</feature>
<dbReference type="Gene3D" id="3.90.226.10">
    <property type="entry name" value="2-enoyl-CoA Hydratase, Chain A, domain 1"/>
    <property type="match status" value="1"/>
</dbReference>
<evidence type="ECO:0000256" key="1">
    <source>
        <dbReference type="SAM" id="MobiDB-lite"/>
    </source>
</evidence>
<reference evidence="3 4" key="1">
    <citation type="submission" date="2020-04" db="EMBL/GenBank/DDBJ databases">
        <title>Genome sequencing of novel species.</title>
        <authorList>
            <person name="Heo J."/>
            <person name="Kim S.-J."/>
            <person name="Kim J.-S."/>
            <person name="Hong S.-B."/>
            <person name="Kwon S.-W."/>
        </authorList>
    </citation>
    <scope>NUCLEOTIDE SEQUENCE [LARGE SCALE GENOMIC DNA]</scope>
    <source>
        <strain evidence="3 4">CJU-R4</strain>
    </source>
</reference>
<dbReference type="AlphaFoldDB" id="A0A7L5DKZ5"/>
<dbReference type="GO" id="GO:0007165">
    <property type="term" value="P:signal transduction"/>
    <property type="evidence" value="ECO:0007669"/>
    <property type="project" value="TreeGrafter"/>
</dbReference>
<name>A0A7L5DKZ5_9BACT</name>
<gene>
    <name evidence="3" type="ORF">HH216_07015</name>
</gene>
<protein>
    <submittedName>
        <fullName evidence="3">Peptidase S41</fullName>
    </submittedName>
</protein>
<dbReference type="CDD" id="cd07561">
    <property type="entry name" value="Peptidase_S41_CPP_like"/>
    <property type="match status" value="1"/>
</dbReference>
<feature type="compositionally biased region" description="Low complexity" evidence="1">
    <location>
        <begin position="31"/>
        <end position="48"/>
    </location>
</feature>
<dbReference type="SUPFAM" id="SSF52096">
    <property type="entry name" value="ClpP/crotonase"/>
    <property type="match status" value="1"/>
</dbReference>
<dbReference type="InterPro" id="IPR036034">
    <property type="entry name" value="PDZ_sf"/>
</dbReference>
<dbReference type="Gene3D" id="3.30.750.170">
    <property type="match status" value="1"/>
</dbReference>
<dbReference type="InterPro" id="IPR001478">
    <property type="entry name" value="PDZ"/>
</dbReference>
<dbReference type="GO" id="GO:0008236">
    <property type="term" value="F:serine-type peptidase activity"/>
    <property type="evidence" value="ECO:0007669"/>
    <property type="project" value="InterPro"/>
</dbReference>
<proteinExistence type="predicted"/>
<accession>A0A7L5DKZ5</accession>
<evidence type="ECO:0000259" key="2">
    <source>
        <dbReference type="PROSITE" id="PS50106"/>
    </source>
</evidence>
<sequence>MHLFNALRQTLFVAVAGTVVLSSCKRDPDVTPSTAATTTPTTSTSTSTNQTVNDWILGNMSYYYYWNDKIPANPDKTLSPDQFFDSILYKYNATSNPNGDRFSWIQQSADELKASLSGESKTTGMEFKLYLRSSGSTDVIGSVLYVYPGSPADKAGIKRGDVFSKVNGTGLTTTNYSTLLYGDGDTKTYTLAEVQSTGIVDTNNTKSVTAVVLQEDPVFMDSVYTFGAKKIGYVVYNQFVPGPNGSSVATYDQKLDAIFGKFKAKGVNELILDFRYNPGGYVSSATALGGLIAKGIGTKSVFVRKEWNSTVTPALEKQYGTDFFYDYLTQKANNIGDNLSQVYVLTTSGTASASELVINGLRPYFGQKVYTIGTTSYGKNVGSITISDNTGKIKWGMQPIVSKSFNKDNESNYSTGFVPKVEVREPLNMRPLGDVTERMLSEAIFQISGTRTARRGADESTIRTVIGSSIERKAGGSNMFFTVDKALPAAGL</sequence>
<dbReference type="EMBL" id="CP051677">
    <property type="protein sequence ID" value="QJD78202.1"/>
    <property type="molecule type" value="Genomic_DNA"/>
</dbReference>
<evidence type="ECO:0000313" key="4">
    <source>
        <dbReference type="Proteomes" id="UP000501128"/>
    </source>
</evidence>
<dbReference type="PROSITE" id="PS50106">
    <property type="entry name" value="PDZ"/>
    <property type="match status" value="1"/>
</dbReference>
<dbReference type="PANTHER" id="PTHR32060">
    <property type="entry name" value="TAIL-SPECIFIC PROTEASE"/>
    <property type="match status" value="1"/>
</dbReference>
<dbReference type="Proteomes" id="UP000501128">
    <property type="component" value="Chromosome"/>
</dbReference>
<dbReference type="GO" id="GO:0004175">
    <property type="term" value="F:endopeptidase activity"/>
    <property type="evidence" value="ECO:0007669"/>
    <property type="project" value="TreeGrafter"/>
</dbReference>
<organism evidence="3 4">
    <name type="scientific">Spirosoma rhododendri</name>
    <dbReference type="NCBI Taxonomy" id="2728024"/>
    <lineage>
        <taxon>Bacteria</taxon>
        <taxon>Pseudomonadati</taxon>
        <taxon>Bacteroidota</taxon>
        <taxon>Cytophagia</taxon>
        <taxon>Cytophagales</taxon>
        <taxon>Cytophagaceae</taxon>
        <taxon>Spirosoma</taxon>
    </lineage>
</organism>
<dbReference type="GO" id="GO:0030288">
    <property type="term" value="C:outer membrane-bounded periplasmic space"/>
    <property type="evidence" value="ECO:0007669"/>
    <property type="project" value="TreeGrafter"/>
</dbReference>
<dbReference type="InterPro" id="IPR041489">
    <property type="entry name" value="PDZ_6"/>
</dbReference>
<keyword evidence="4" id="KW-1185">Reference proteome</keyword>
<dbReference type="InterPro" id="IPR005151">
    <property type="entry name" value="Tail-specific_protease"/>
</dbReference>
<dbReference type="KEGG" id="srho:HH216_07015"/>
<dbReference type="Pfam" id="PF03572">
    <property type="entry name" value="Peptidase_S41"/>
    <property type="match status" value="1"/>
</dbReference>
<feature type="region of interest" description="Disordered" evidence="1">
    <location>
        <begin position="25"/>
        <end position="48"/>
    </location>
</feature>
<dbReference type="InterPro" id="IPR041613">
    <property type="entry name" value="Pept_S41_N"/>
</dbReference>
<dbReference type="SUPFAM" id="SSF50156">
    <property type="entry name" value="PDZ domain-like"/>
    <property type="match status" value="1"/>
</dbReference>
<dbReference type="Gene3D" id="2.30.42.10">
    <property type="match status" value="1"/>
</dbReference>
<dbReference type="Pfam" id="PF17820">
    <property type="entry name" value="PDZ_6"/>
    <property type="match status" value="1"/>
</dbReference>